<feature type="transmembrane region" description="Helical" evidence="9">
    <location>
        <begin position="167"/>
        <end position="200"/>
    </location>
</feature>
<evidence type="ECO:0000256" key="4">
    <source>
        <dbReference type="ARBA" id="ARBA00022679"/>
    </source>
</evidence>
<feature type="transmembrane region" description="Helical" evidence="9">
    <location>
        <begin position="313"/>
        <end position="330"/>
    </location>
</feature>
<dbReference type="AlphaFoldDB" id="A0A2S5Z8Q8"/>
<feature type="transmembrane region" description="Helical" evidence="9">
    <location>
        <begin position="366"/>
        <end position="386"/>
    </location>
</feature>
<keyword evidence="2" id="KW-1003">Cell membrane</keyword>
<dbReference type="PANTHER" id="PTHR33908:SF3">
    <property type="entry name" value="UNDECAPRENYL PHOSPHATE-ALPHA-4-AMINO-4-DEOXY-L-ARABINOSE ARABINOSYL TRANSFERASE"/>
    <property type="match status" value="1"/>
</dbReference>
<dbReference type="OrthoDB" id="9775035at2"/>
<dbReference type="GO" id="GO:0016763">
    <property type="term" value="F:pentosyltransferase activity"/>
    <property type="evidence" value="ECO:0007669"/>
    <property type="project" value="TreeGrafter"/>
</dbReference>
<dbReference type="Proteomes" id="UP000239917">
    <property type="component" value="Unassembled WGS sequence"/>
</dbReference>
<comment type="caution">
    <text evidence="11">The sequence shown here is derived from an EMBL/GenBank/DDBJ whole genome shotgun (WGS) entry which is preliminary data.</text>
</comment>
<feature type="transmembrane region" description="Helical" evidence="9">
    <location>
        <begin position="87"/>
        <end position="107"/>
    </location>
</feature>
<dbReference type="GO" id="GO:0010041">
    <property type="term" value="P:response to iron(III) ion"/>
    <property type="evidence" value="ECO:0007669"/>
    <property type="project" value="TreeGrafter"/>
</dbReference>
<dbReference type="GO" id="GO:0000030">
    <property type="term" value="F:mannosyltransferase activity"/>
    <property type="evidence" value="ECO:0007669"/>
    <property type="project" value="InterPro"/>
</dbReference>
<evidence type="ECO:0000256" key="1">
    <source>
        <dbReference type="ARBA" id="ARBA00004651"/>
    </source>
</evidence>
<dbReference type="PANTHER" id="PTHR33908">
    <property type="entry name" value="MANNOSYLTRANSFERASE YKCB-RELATED"/>
    <property type="match status" value="1"/>
</dbReference>
<evidence type="ECO:0000313" key="12">
    <source>
        <dbReference type="Proteomes" id="UP000239917"/>
    </source>
</evidence>
<organism evidence="11 12">
    <name type="scientific">Marinobacter maroccanus</name>
    <dbReference type="NCBI Taxonomy" id="2055143"/>
    <lineage>
        <taxon>Bacteria</taxon>
        <taxon>Pseudomonadati</taxon>
        <taxon>Pseudomonadota</taxon>
        <taxon>Gammaproteobacteria</taxon>
        <taxon>Pseudomonadales</taxon>
        <taxon>Marinobacteraceae</taxon>
        <taxon>Marinobacter</taxon>
    </lineage>
</organism>
<feature type="transmembrane region" description="Helical" evidence="9">
    <location>
        <begin position="212"/>
        <end position="231"/>
    </location>
</feature>
<dbReference type="InterPro" id="IPR003342">
    <property type="entry name" value="ArnT-like_N"/>
</dbReference>
<evidence type="ECO:0000256" key="9">
    <source>
        <dbReference type="SAM" id="Phobius"/>
    </source>
</evidence>
<comment type="subcellular location">
    <subcellularLocation>
        <location evidence="1">Cell membrane</location>
        <topology evidence="1">Multi-pass membrane protein</topology>
    </subcellularLocation>
</comment>
<gene>
    <name evidence="11" type="ORF">KEHDKFFH_13175</name>
</gene>
<feature type="transmembrane region" description="Helical" evidence="9">
    <location>
        <begin position="273"/>
        <end position="292"/>
    </location>
</feature>
<dbReference type="Pfam" id="PF02366">
    <property type="entry name" value="PMT"/>
    <property type="match status" value="1"/>
</dbReference>
<feature type="transmembrane region" description="Helical" evidence="9">
    <location>
        <begin position="119"/>
        <end position="147"/>
    </location>
</feature>
<keyword evidence="3" id="KW-0328">Glycosyltransferase</keyword>
<evidence type="ECO:0000256" key="3">
    <source>
        <dbReference type="ARBA" id="ARBA00022676"/>
    </source>
</evidence>
<keyword evidence="5 9" id="KW-0812">Transmembrane</keyword>
<reference evidence="11 12" key="1">
    <citation type="submission" date="2018-01" db="EMBL/GenBank/DDBJ databases">
        <title>Complete genome sequences of the type strains of Marinobacter flavimaris and Marinobacter maroccanus.</title>
        <authorList>
            <person name="Palau M."/>
            <person name="Boujida N."/>
            <person name="Manresa A."/>
            <person name="Minana-Galbis D."/>
        </authorList>
    </citation>
    <scope>NUCLEOTIDE SEQUENCE [LARGE SCALE GENOMIC DNA]</scope>
    <source>
        <strain evidence="11 12">N4</strain>
    </source>
</reference>
<dbReference type="GO" id="GO:0005886">
    <property type="term" value="C:plasma membrane"/>
    <property type="evidence" value="ECO:0007669"/>
    <property type="project" value="UniProtKB-SubCell"/>
</dbReference>
<feature type="region of interest" description="Disordered" evidence="8">
    <location>
        <begin position="492"/>
        <end position="515"/>
    </location>
</feature>
<evidence type="ECO:0000256" key="5">
    <source>
        <dbReference type="ARBA" id="ARBA00022692"/>
    </source>
</evidence>
<keyword evidence="7 9" id="KW-0472">Membrane</keyword>
<evidence type="ECO:0000313" key="11">
    <source>
        <dbReference type="EMBL" id="PPI83757.1"/>
    </source>
</evidence>
<sequence length="515" mass="57181">MTRNINTLLWLLFAVLAARLGLAAILPLADTTEPRYAEIARIMAETGDWITPWFDYGVPFWGKPPLSFWAQALSFKLLGVSEFAGRLPSWLANAVIVYLVFTLRRYLHPERNSEAATSAGLWAALIYATTALGFLTAGTVMTDSFLALGSTLVLTSLVIRLQGGPMVWGWLFFIGLAIGLLAKGPLILVLTGLPVFLWVATTRRWLALWRQLPWLRGLLLMMVIAAPWYVLAELKTPGFLDYFIVGEHIKRFLVSSWQGDLYGNAHEFTRGTIWLYLVAASFPWGLIAIVAFGVSRWRHQPAQQQWQSVEQGVGGLVLASALSPAIFFTLSGNILWTYVLPGLPFLAVLASSLWPRELTRPMPASSLAAVLTIPMMGMAAAAWLTLHPEQLKTERDLVTQVDQLPSMSADNLFYLGKPPFSARFYSRGEAHGIVQDAFIDRLESDNLQEPMVLAVQKGNTAMLRRLGDITRPIMENRRYRLFLLEPASGNTANSFQGKSKNGGIDYNASKDHPLS</sequence>
<proteinExistence type="predicted"/>
<accession>A0A2S5Z8Q8</accession>
<dbReference type="GO" id="GO:0006493">
    <property type="term" value="P:protein O-linked glycosylation"/>
    <property type="evidence" value="ECO:0007669"/>
    <property type="project" value="InterPro"/>
</dbReference>
<name>A0A2S5Z8Q8_9GAMM</name>
<keyword evidence="4 11" id="KW-0808">Transferase</keyword>
<evidence type="ECO:0000256" key="6">
    <source>
        <dbReference type="ARBA" id="ARBA00022989"/>
    </source>
</evidence>
<keyword evidence="6 9" id="KW-1133">Transmembrane helix</keyword>
<evidence type="ECO:0000256" key="2">
    <source>
        <dbReference type="ARBA" id="ARBA00022475"/>
    </source>
</evidence>
<dbReference type="InterPro" id="IPR050297">
    <property type="entry name" value="LipidA_mod_glycosyltrf_83"/>
</dbReference>
<protein>
    <submittedName>
        <fullName evidence="11">Phospholipid carrier-dependent glycosyltransferase</fullName>
    </submittedName>
</protein>
<dbReference type="RefSeq" id="WP_104322349.1">
    <property type="nucleotide sequence ID" value="NZ_PSSX01000011.1"/>
</dbReference>
<dbReference type="EMBL" id="PSSX01000011">
    <property type="protein sequence ID" value="PPI83757.1"/>
    <property type="molecule type" value="Genomic_DNA"/>
</dbReference>
<evidence type="ECO:0000256" key="8">
    <source>
        <dbReference type="SAM" id="MobiDB-lite"/>
    </source>
</evidence>
<dbReference type="GO" id="GO:0009103">
    <property type="term" value="P:lipopolysaccharide biosynthetic process"/>
    <property type="evidence" value="ECO:0007669"/>
    <property type="project" value="UniProtKB-ARBA"/>
</dbReference>
<feature type="domain" description="ArnT-like N-terminal" evidence="10">
    <location>
        <begin position="30"/>
        <end position="243"/>
    </location>
</feature>
<keyword evidence="12" id="KW-1185">Reference proteome</keyword>
<evidence type="ECO:0000259" key="10">
    <source>
        <dbReference type="Pfam" id="PF02366"/>
    </source>
</evidence>
<evidence type="ECO:0000256" key="7">
    <source>
        <dbReference type="ARBA" id="ARBA00023136"/>
    </source>
</evidence>